<evidence type="ECO:0000259" key="1">
    <source>
        <dbReference type="Pfam" id="PF25378"/>
    </source>
</evidence>
<feature type="domain" description="RNA cytosine-C(5)-methyltransferase NSUN2-like PUA" evidence="1">
    <location>
        <begin position="36"/>
        <end position="119"/>
    </location>
</feature>
<protein>
    <submittedName>
        <fullName evidence="2">tRNA (Cytosine(34)-C(5))-methyltransferase-like</fullName>
    </submittedName>
</protein>
<sequence>MGVKSFSRSPSPMVPDCDFRMATECLGTLLTAVQKRKVTMNRQDAITIMCEENPFIQKLSPDLRDQLNALSPGSTLFTFLPTGEENSPKCEVSFCGWRGKNSVRCFGSRAERSHGLYLFGEDLGEISEPEFDFFLSLY</sequence>
<dbReference type="Pfam" id="PF25378">
    <property type="entry name" value="PUA_NSUN2"/>
    <property type="match status" value="1"/>
</dbReference>
<organism evidence="2 3">
    <name type="scientific">Elysia marginata</name>
    <dbReference type="NCBI Taxonomy" id="1093978"/>
    <lineage>
        <taxon>Eukaryota</taxon>
        <taxon>Metazoa</taxon>
        <taxon>Spiralia</taxon>
        <taxon>Lophotrochozoa</taxon>
        <taxon>Mollusca</taxon>
        <taxon>Gastropoda</taxon>
        <taxon>Heterobranchia</taxon>
        <taxon>Euthyneura</taxon>
        <taxon>Panpulmonata</taxon>
        <taxon>Sacoglossa</taxon>
        <taxon>Placobranchoidea</taxon>
        <taxon>Plakobranchidae</taxon>
        <taxon>Elysia</taxon>
    </lineage>
</organism>
<accession>A0AAV4G8Z9</accession>
<evidence type="ECO:0000313" key="3">
    <source>
        <dbReference type="Proteomes" id="UP000762676"/>
    </source>
</evidence>
<gene>
    <name evidence="2" type="ORF">ElyMa_004091300</name>
</gene>
<name>A0AAV4G8Z9_9GAST</name>
<proteinExistence type="predicted"/>
<keyword evidence="3" id="KW-1185">Reference proteome</keyword>
<dbReference type="EMBL" id="BMAT01008310">
    <property type="protein sequence ID" value="GFR82177.1"/>
    <property type="molecule type" value="Genomic_DNA"/>
</dbReference>
<dbReference type="InterPro" id="IPR057286">
    <property type="entry name" value="PUA_NSUN2"/>
</dbReference>
<dbReference type="Proteomes" id="UP000762676">
    <property type="component" value="Unassembled WGS sequence"/>
</dbReference>
<evidence type="ECO:0000313" key="2">
    <source>
        <dbReference type="EMBL" id="GFR82177.1"/>
    </source>
</evidence>
<dbReference type="AlphaFoldDB" id="A0AAV4G8Z9"/>
<comment type="caution">
    <text evidence="2">The sequence shown here is derived from an EMBL/GenBank/DDBJ whole genome shotgun (WGS) entry which is preliminary data.</text>
</comment>
<reference evidence="2 3" key="1">
    <citation type="journal article" date="2021" name="Elife">
        <title>Chloroplast acquisition without the gene transfer in kleptoplastic sea slugs, Plakobranchus ocellatus.</title>
        <authorList>
            <person name="Maeda T."/>
            <person name="Takahashi S."/>
            <person name="Yoshida T."/>
            <person name="Shimamura S."/>
            <person name="Takaki Y."/>
            <person name="Nagai Y."/>
            <person name="Toyoda A."/>
            <person name="Suzuki Y."/>
            <person name="Arimoto A."/>
            <person name="Ishii H."/>
            <person name="Satoh N."/>
            <person name="Nishiyama T."/>
            <person name="Hasebe M."/>
            <person name="Maruyama T."/>
            <person name="Minagawa J."/>
            <person name="Obokata J."/>
            <person name="Shigenobu S."/>
        </authorList>
    </citation>
    <scope>NUCLEOTIDE SEQUENCE [LARGE SCALE GENOMIC DNA]</scope>
</reference>